<evidence type="ECO:0008006" key="4">
    <source>
        <dbReference type="Google" id="ProtNLM"/>
    </source>
</evidence>
<name>K0T9J3_THAOC</name>
<feature type="transmembrane region" description="Helical" evidence="1">
    <location>
        <begin position="21"/>
        <end position="42"/>
    </location>
</feature>
<reference evidence="2 3" key="1">
    <citation type="journal article" date="2012" name="Genome Biol.">
        <title>Genome and low-iron response of an oceanic diatom adapted to chronic iron limitation.</title>
        <authorList>
            <person name="Lommer M."/>
            <person name="Specht M."/>
            <person name="Roy A.S."/>
            <person name="Kraemer L."/>
            <person name="Andreson R."/>
            <person name="Gutowska M.A."/>
            <person name="Wolf J."/>
            <person name="Bergner S.V."/>
            <person name="Schilhabel M.B."/>
            <person name="Klostermeier U.C."/>
            <person name="Beiko R.G."/>
            <person name="Rosenstiel P."/>
            <person name="Hippler M."/>
            <person name="Laroche J."/>
        </authorList>
    </citation>
    <scope>NUCLEOTIDE SEQUENCE [LARGE SCALE GENOMIC DNA]</scope>
    <source>
        <strain evidence="2 3">CCMP1005</strain>
    </source>
</reference>
<keyword evidence="1" id="KW-0812">Transmembrane</keyword>
<protein>
    <recommendedName>
        <fullName evidence="4">Methyltransferase FkbM domain-containing protein</fullName>
    </recommendedName>
</protein>
<keyword evidence="1" id="KW-1133">Transmembrane helix</keyword>
<dbReference type="AlphaFoldDB" id="K0T9J3"/>
<accession>K0T9J3</accession>
<gene>
    <name evidence="2" type="ORF">THAOC_04630</name>
</gene>
<dbReference type="Proteomes" id="UP000266841">
    <property type="component" value="Unassembled WGS sequence"/>
</dbReference>
<organism evidence="2 3">
    <name type="scientific">Thalassiosira oceanica</name>
    <name type="common">Marine diatom</name>
    <dbReference type="NCBI Taxonomy" id="159749"/>
    <lineage>
        <taxon>Eukaryota</taxon>
        <taxon>Sar</taxon>
        <taxon>Stramenopiles</taxon>
        <taxon>Ochrophyta</taxon>
        <taxon>Bacillariophyta</taxon>
        <taxon>Coscinodiscophyceae</taxon>
        <taxon>Thalassiosirophycidae</taxon>
        <taxon>Thalassiosirales</taxon>
        <taxon>Thalassiosiraceae</taxon>
        <taxon>Thalassiosira</taxon>
    </lineage>
</organism>
<proteinExistence type="predicted"/>
<evidence type="ECO:0000256" key="1">
    <source>
        <dbReference type="SAM" id="Phobius"/>
    </source>
</evidence>
<dbReference type="EMBL" id="AGNL01004253">
    <property type="protein sequence ID" value="EJK73729.1"/>
    <property type="molecule type" value="Genomic_DNA"/>
</dbReference>
<keyword evidence="3" id="KW-1185">Reference proteome</keyword>
<dbReference type="eggNOG" id="ENOG502SW22">
    <property type="taxonomic scope" value="Eukaryota"/>
</dbReference>
<evidence type="ECO:0000313" key="2">
    <source>
        <dbReference type="EMBL" id="EJK73729.1"/>
    </source>
</evidence>
<sequence length="368" mass="40648">MSLVKMRVRERRKQSAVKRSSIVFFFAILASTVLLFNLHRIYSPVKTNKPSISKALLDKDEEDAERRSATVKRWSSVSGAVSAACSERSDNGVRPCVQSLLDFAKNSADGVFPSLRAVQVGACDGDFRQEPGDLFQEVVLASSAVDVILVEAVPSLFERLVTNLSPWLKMRGREDSLVPLNAAMCPPKEDASIGGAGGDGHTLPFFSTSPQFAEDHPEAKHWEKYQLGSVSSDEDIVNKVLQYEKKATLEGASEEELKATVREKYVTRTDVPCFSPEMILAAGRSRPWSPRSVDVLMVDTEGVDDVVVNAWLSLPGFLPALLIYEHTHVKEPRATALRGRLRERGYDCKVSVPNRWADTICILEVVGI</sequence>
<evidence type="ECO:0000313" key="3">
    <source>
        <dbReference type="Proteomes" id="UP000266841"/>
    </source>
</evidence>
<comment type="caution">
    <text evidence="2">The sequence shown here is derived from an EMBL/GenBank/DDBJ whole genome shotgun (WGS) entry which is preliminary data.</text>
</comment>
<keyword evidence="1" id="KW-0472">Membrane</keyword>
<dbReference type="OMA" id="ICILEVV"/>
<dbReference type="OrthoDB" id="10267992at2759"/>